<dbReference type="InterPro" id="IPR001005">
    <property type="entry name" value="SANT/Myb"/>
</dbReference>
<dbReference type="PANTHER" id="PTHR45675:SF1">
    <property type="entry name" value="MYB TRANSCRIPTION FACTOR-RELATED"/>
    <property type="match status" value="1"/>
</dbReference>
<dbReference type="CDD" id="cd00167">
    <property type="entry name" value="SANT"/>
    <property type="match status" value="2"/>
</dbReference>
<feature type="domain" description="HTH myb-type" evidence="8">
    <location>
        <begin position="84"/>
        <end position="134"/>
    </location>
</feature>
<dbReference type="FunFam" id="1.10.10.60:FF:000107">
    <property type="entry name" value="MYB transcription factor"/>
    <property type="match status" value="1"/>
</dbReference>
<dbReference type="SUPFAM" id="SSF46689">
    <property type="entry name" value="Homeodomain-like"/>
    <property type="match status" value="1"/>
</dbReference>
<evidence type="ECO:0000313" key="9">
    <source>
        <dbReference type="EMBL" id="KAG6475699.1"/>
    </source>
</evidence>
<evidence type="ECO:0000259" key="7">
    <source>
        <dbReference type="PROSITE" id="PS50090"/>
    </source>
</evidence>
<evidence type="ECO:0000256" key="2">
    <source>
        <dbReference type="ARBA" id="ARBA00022737"/>
    </source>
</evidence>
<protein>
    <submittedName>
        <fullName evidence="9">Uncharacterized protein</fullName>
    </submittedName>
</protein>
<keyword evidence="4" id="KW-0238">DNA-binding</keyword>
<keyword evidence="10" id="KW-1185">Reference proteome</keyword>
<comment type="subcellular location">
    <subcellularLocation>
        <location evidence="1">Nucleus</location>
    </subcellularLocation>
</comment>
<dbReference type="PROSITE" id="PS51294">
    <property type="entry name" value="HTH_MYB"/>
    <property type="match status" value="2"/>
</dbReference>
<dbReference type="Proteomes" id="UP000734854">
    <property type="component" value="Unassembled WGS sequence"/>
</dbReference>
<feature type="domain" description="Myb-like" evidence="7">
    <location>
        <begin position="80"/>
        <end position="130"/>
    </location>
</feature>
<dbReference type="InterPro" id="IPR044676">
    <property type="entry name" value="EOBI/EOBII-like_plant"/>
</dbReference>
<dbReference type="Pfam" id="PF00249">
    <property type="entry name" value="Myb_DNA-binding"/>
    <property type="match status" value="2"/>
</dbReference>
<evidence type="ECO:0000256" key="4">
    <source>
        <dbReference type="ARBA" id="ARBA00023125"/>
    </source>
</evidence>
<feature type="domain" description="HTH myb-type" evidence="8">
    <location>
        <begin position="27"/>
        <end position="83"/>
    </location>
</feature>
<dbReference type="GO" id="GO:0003700">
    <property type="term" value="F:DNA-binding transcription factor activity"/>
    <property type="evidence" value="ECO:0007669"/>
    <property type="project" value="InterPro"/>
</dbReference>
<dbReference type="PANTHER" id="PTHR45675">
    <property type="entry name" value="MYB TRANSCRIPTION FACTOR-RELATED-RELATED"/>
    <property type="match status" value="1"/>
</dbReference>
<dbReference type="PROSITE" id="PS50090">
    <property type="entry name" value="MYB_LIKE"/>
    <property type="match status" value="2"/>
</dbReference>
<dbReference type="Gene3D" id="1.10.10.60">
    <property type="entry name" value="Homeodomain-like"/>
    <property type="match status" value="2"/>
</dbReference>
<evidence type="ECO:0000256" key="6">
    <source>
        <dbReference type="ARBA" id="ARBA00023242"/>
    </source>
</evidence>
<name>A0A8J5EWL9_ZINOF</name>
<keyword evidence="2" id="KW-0677">Repeat</keyword>
<dbReference type="GO" id="GO:0005634">
    <property type="term" value="C:nucleus"/>
    <property type="evidence" value="ECO:0007669"/>
    <property type="project" value="UniProtKB-SubCell"/>
</dbReference>
<accession>A0A8J5EWL9</accession>
<dbReference type="InterPro" id="IPR017930">
    <property type="entry name" value="Myb_dom"/>
</dbReference>
<dbReference type="EMBL" id="JACMSC010000018">
    <property type="protein sequence ID" value="KAG6475699.1"/>
    <property type="molecule type" value="Genomic_DNA"/>
</dbReference>
<organism evidence="9 10">
    <name type="scientific">Zingiber officinale</name>
    <name type="common">Ginger</name>
    <name type="synonym">Amomum zingiber</name>
    <dbReference type="NCBI Taxonomy" id="94328"/>
    <lineage>
        <taxon>Eukaryota</taxon>
        <taxon>Viridiplantae</taxon>
        <taxon>Streptophyta</taxon>
        <taxon>Embryophyta</taxon>
        <taxon>Tracheophyta</taxon>
        <taxon>Spermatophyta</taxon>
        <taxon>Magnoliopsida</taxon>
        <taxon>Liliopsida</taxon>
        <taxon>Zingiberales</taxon>
        <taxon>Zingiberaceae</taxon>
        <taxon>Zingiber</taxon>
    </lineage>
</organism>
<comment type="caution">
    <text evidence="9">The sequence shown here is derived from an EMBL/GenBank/DDBJ whole genome shotgun (WGS) entry which is preliminary data.</text>
</comment>
<evidence type="ECO:0000256" key="3">
    <source>
        <dbReference type="ARBA" id="ARBA00023015"/>
    </source>
</evidence>
<reference evidence="9 10" key="1">
    <citation type="submission" date="2020-08" db="EMBL/GenBank/DDBJ databases">
        <title>Plant Genome Project.</title>
        <authorList>
            <person name="Zhang R.-G."/>
        </authorList>
    </citation>
    <scope>NUCLEOTIDE SEQUENCE [LARGE SCALE GENOMIC DNA]</scope>
    <source>
        <tissue evidence="9">Rhizome</tissue>
    </source>
</reference>
<feature type="domain" description="Myb-like" evidence="7">
    <location>
        <begin position="27"/>
        <end position="79"/>
    </location>
</feature>
<proteinExistence type="predicted"/>
<dbReference type="SMART" id="SM00717">
    <property type="entry name" value="SANT"/>
    <property type="match status" value="2"/>
</dbReference>
<evidence type="ECO:0000259" key="8">
    <source>
        <dbReference type="PROSITE" id="PS51294"/>
    </source>
</evidence>
<evidence type="ECO:0000256" key="1">
    <source>
        <dbReference type="ARBA" id="ARBA00004123"/>
    </source>
</evidence>
<keyword evidence="3" id="KW-0805">Transcription regulation</keyword>
<dbReference type="InterPro" id="IPR009057">
    <property type="entry name" value="Homeodomain-like_sf"/>
</dbReference>
<evidence type="ECO:0000256" key="5">
    <source>
        <dbReference type="ARBA" id="ARBA00023163"/>
    </source>
</evidence>
<keyword evidence="6" id="KW-0539">Nucleus</keyword>
<gene>
    <name evidence="9" type="ORF">ZIOFF_064928</name>
</gene>
<sequence length="330" mass="36831">MEEQYNKSLLVWDRRPPLAAASSGPTTEELRRGPWTVDEDLLLVNYVAQHGQGRWNALARSAGLKRTGKSCRFRWLNYLRPDVRRGNITPEEQLIIVELHSRWGNRWSKIARFLPGRTDNEIKNYWRTRVQKHVKQLRCDASSRAFKDAMRRLCMQTASFASASTSPGLLSNPWTPVTETATTMVNIASSSEEYYFSPGPPGLLANSWTPATETGTTMVNIASSSEEYYFSPAPPSLLADPWTPAIETGTTMVNGASSSEEYYFSSAPPLQQLSSLGTTIGLEEEIGGGDIEAVLGGEDEWTERHVDCPSNCVGGDWPWNDCLWSDMQII</sequence>
<dbReference type="GO" id="GO:0043565">
    <property type="term" value="F:sequence-specific DNA binding"/>
    <property type="evidence" value="ECO:0007669"/>
    <property type="project" value="InterPro"/>
</dbReference>
<evidence type="ECO:0000313" key="10">
    <source>
        <dbReference type="Proteomes" id="UP000734854"/>
    </source>
</evidence>
<dbReference type="FunFam" id="1.10.10.60:FF:000011">
    <property type="entry name" value="Myb transcription factor"/>
    <property type="match status" value="1"/>
</dbReference>
<dbReference type="AlphaFoldDB" id="A0A8J5EWL9"/>
<keyword evidence="5" id="KW-0804">Transcription</keyword>